<dbReference type="InterPro" id="IPR011992">
    <property type="entry name" value="EF-hand-dom_pair"/>
</dbReference>
<evidence type="ECO:0000256" key="1">
    <source>
        <dbReference type="SAM" id="SignalP"/>
    </source>
</evidence>
<accession>A0A9J7N5R1</accession>
<keyword evidence="3" id="KW-1185">Reference proteome</keyword>
<dbReference type="RefSeq" id="XP_035692526.1">
    <property type="nucleotide sequence ID" value="XM_035836633.1"/>
</dbReference>
<feature type="domain" description="JmjC" evidence="2">
    <location>
        <begin position="124"/>
        <end position="316"/>
    </location>
</feature>
<dbReference type="OrthoDB" id="415358at2759"/>
<gene>
    <name evidence="4" type="primary">LOC118426999</name>
</gene>
<dbReference type="SUPFAM" id="SSF47473">
    <property type="entry name" value="EF-hand"/>
    <property type="match status" value="1"/>
</dbReference>
<dbReference type="GeneID" id="118426999"/>
<evidence type="ECO:0000259" key="2">
    <source>
        <dbReference type="PROSITE" id="PS51184"/>
    </source>
</evidence>
<dbReference type="FunFam" id="2.60.120.650:FF:000025">
    <property type="entry name" value="Lysine-specific demethylase 8"/>
    <property type="match status" value="1"/>
</dbReference>
<keyword evidence="1" id="KW-0732">Signal</keyword>
<dbReference type="OMA" id="WKLIERK"/>
<proteinExistence type="predicted"/>
<dbReference type="GO" id="GO:0016706">
    <property type="term" value="F:2-oxoglutarate-dependent dioxygenase activity"/>
    <property type="evidence" value="ECO:0000318"/>
    <property type="project" value="GO_Central"/>
</dbReference>
<dbReference type="PANTHER" id="PTHR12461:SF27">
    <property type="entry name" value="JMJC DOMAIN-CONTAINING PROTEIN"/>
    <property type="match status" value="1"/>
</dbReference>
<dbReference type="PANTHER" id="PTHR12461">
    <property type="entry name" value="HYPOXIA-INDUCIBLE FACTOR 1 ALPHA INHIBITOR-RELATED"/>
    <property type="match status" value="1"/>
</dbReference>
<evidence type="ECO:0000313" key="3">
    <source>
        <dbReference type="Proteomes" id="UP000001554"/>
    </source>
</evidence>
<dbReference type="KEGG" id="bfo:118426999"/>
<dbReference type="AlphaFoldDB" id="A0A9J7N5R1"/>
<name>A0A9J7N5R1_BRAFL</name>
<dbReference type="Gene3D" id="2.60.120.650">
    <property type="entry name" value="Cupin"/>
    <property type="match status" value="1"/>
</dbReference>
<organism evidence="3 4">
    <name type="scientific">Branchiostoma floridae</name>
    <name type="common">Florida lancelet</name>
    <name type="synonym">Amphioxus</name>
    <dbReference type="NCBI Taxonomy" id="7739"/>
    <lineage>
        <taxon>Eukaryota</taxon>
        <taxon>Metazoa</taxon>
        <taxon>Chordata</taxon>
        <taxon>Cephalochordata</taxon>
        <taxon>Leptocardii</taxon>
        <taxon>Amphioxiformes</taxon>
        <taxon>Branchiostomatidae</taxon>
        <taxon>Branchiostoma</taxon>
    </lineage>
</organism>
<dbReference type="InterPro" id="IPR041667">
    <property type="entry name" value="Cupin_8"/>
</dbReference>
<dbReference type="Pfam" id="PF13621">
    <property type="entry name" value="Cupin_8"/>
    <property type="match status" value="1"/>
</dbReference>
<feature type="signal peptide" evidence="1">
    <location>
        <begin position="1"/>
        <end position="19"/>
    </location>
</feature>
<reference evidence="4" key="2">
    <citation type="submission" date="2025-08" db="UniProtKB">
        <authorList>
            <consortium name="RefSeq"/>
        </authorList>
    </citation>
    <scope>IDENTIFICATION</scope>
    <source>
        <strain evidence="4">S238N-H82</strain>
        <tissue evidence="4">Testes</tissue>
    </source>
</reference>
<protein>
    <submittedName>
        <fullName evidence="4">Uncharacterized protein LOC118426999</fullName>
    </submittedName>
</protein>
<reference evidence="3" key="1">
    <citation type="journal article" date="2020" name="Nat. Ecol. Evol.">
        <title>Deeply conserved synteny resolves early events in vertebrate evolution.</title>
        <authorList>
            <person name="Simakov O."/>
            <person name="Marletaz F."/>
            <person name="Yue J.X."/>
            <person name="O'Connell B."/>
            <person name="Jenkins J."/>
            <person name="Brandt A."/>
            <person name="Calef R."/>
            <person name="Tung C.H."/>
            <person name="Huang T.K."/>
            <person name="Schmutz J."/>
            <person name="Satoh N."/>
            <person name="Yu J.K."/>
            <person name="Putnam N.H."/>
            <person name="Green R.E."/>
            <person name="Rokhsar D.S."/>
        </authorList>
    </citation>
    <scope>NUCLEOTIDE SEQUENCE [LARGE SCALE GENOMIC DNA]</scope>
    <source>
        <strain evidence="3">S238N-H82</strain>
    </source>
</reference>
<feature type="chain" id="PRO_5039923950" evidence="1">
    <location>
        <begin position="20"/>
        <end position="551"/>
    </location>
</feature>
<sequence>MDPVWKFVVLLAVCGSVTGDSVIPVGHLQPLGGHRPPDVPIDELHTIPHPREFWDKYVKHEKAVILRGAAKNSPSFTLWTDKYLKDKYGKLEVRLEGKREKHSWLPIGVKGIGRDTIEHFLDTYHDSDAYIVSQLPTDMYHEVLVQPCLTCGSFRNSLVEIDLWMSSNGGSSILHKDAFNAINCLYNGTKHWKLIERKYEPLLHKVSVFWSKQCKNNLQLVWPTEDLWCSPLAWEPSREIGGYSEVNVHKVDLLKHPNMAKVRWSNFTIHAGDCLYLPKSYWHQVESVGDVNLAVALLFARLEEFDDSDCDTQKVEYTPLSDFQVMWDWPGFGNMTMGHLDLEMGARDQLYEMAEDSEEGLTQDFIFQLLKLELPEYDDEFLLGKAERGFAALDVNSKGSLDSDDIKALDWDTLRAFMLEYENQEPSNTELFEYSYTMPHEIMKVMLKLAKKNGQLTRSDFIHAYMTQLGGTEKFGTEIFDRLVEGQDRDMIKAQDLTVEILQHAVENWLIRIKPAMTPEMDEEYQEKMKEFERWIGLINVAVDAQTHTEL</sequence>
<evidence type="ECO:0000313" key="4">
    <source>
        <dbReference type="RefSeq" id="XP_035692526.1"/>
    </source>
</evidence>
<dbReference type="Proteomes" id="UP000001554">
    <property type="component" value="Chromosome 12"/>
</dbReference>
<dbReference type="InterPro" id="IPR003347">
    <property type="entry name" value="JmjC_dom"/>
</dbReference>
<dbReference type="SUPFAM" id="SSF51197">
    <property type="entry name" value="Clavaminate synthase-like"/>
    <property type="match status" value="1"/>
</dbReference>
<dbReference type="PROSITE" id="PS51184">
    <property type="entry name" value="JMJC"/>
    <property type="match status" value="1"/>
</dbReference>